<keyword evidence="4 7" id="KW-0418">Kinase</keyword>
<evidence type="ECO:0000256" key="1">
    <source>
        <dbReference type="ARBA" id="ARBA00010688"/>
    </source>
</evidence>
<comment type="similarity">
    <text evidence="1">Belongs to the carbohydrate kinase PfkB family.</text>
</comment>
<dbReference type="InterPro" id="IPR029056">
    <property type="entry name" value="Ribokinase-like"/>
</dbReference>
<proteinExistence type="inferred from homology"/>
<evidence type="ECO:0000256" key="2">
    <source>
        <dbReference type="ARBA" id="ARBA00022679"/>
    </source>
</evidence>
<dbReference type="AlphaFoldDB" id="A0A2V1HUA6"/>
<gene>
    <name evidence="7" type="ORF">DDQ50_08875</name>
</gene>
<dbReference type="OrthoDB" id="9795789at2"/>
<keyword evidence="8" id="KW-1185">Reference proteome</keyword>
<organism evidence="7 8">
    <name type="scientific">Amnibacterium flavum</name>
    <dbReference type="NCBI Taxonomy" id="2173173"/>
    <lineage>
        <taxon>Bacteria</taxon>
        <taxon>Bacillati</taxon>
        <taxon>Actinomycetota</taxon>
        <taxon>Actinomycetes</taxon>
        <taxon>Micrococcales</taxon>
        <taxon>Microbacteriaceae</taxon>
        <taxon>Amnibacterium</taxon>
    </lineage>
</organism>
<keyword evidence="3" id="KW-0547">Nucleotide-binding</keyword>
<accession>A0A2V1HUA6</accession>
<feature type="domain" description="Carbohydrate kinase PfkB" evidence="6">
    <location>
        <begin position="1"/>
        <end position="287"/>
    </location>
</feature>
<evidence type="ECO:0000256" key="4">
    <source>
        <dbReference type="ARBA" id="ARBA00022777"/>
    </source>
</evidence>
<dbReference type="Gene3D" id="3.40.1190.20">
    <property type="match status" value="1"/>
</dbReference>
<evidence type="ECO:0000256" key="5">
    <source>
        <dbReference type="ARBA" id="ARBA00022840"/>
    </source>
</evidence>
<dbReference type="SUPFAM" id="SSF53613">
    <property type="entry name" value="Ribokinase-like"/>
    <property type="match status" value="1"/>
</dbReference>
<dbReference type="InterPro" id="IPR050306">
    <property type="entry name" value="PfkB_Carbo_kinase"/>
</dbReference>
<evidence type="ECO:0000313" key="7">
    <source>
        <dbReference type="EMBL" id="PVZ93877.1"/>
    </source>
</evidence>
<dbReference type="Proteomes" id="UP000244893">
    <property type="component" value="Unassembled WGS sequence"/>
</dbReference>
<dbReference type="GO" id="GO:0016301">
    <property type="term" value="F:kinase activity"/>
    <property type="evidence" value="ECO:0007669"/>
    <property type="project" value="UniProtKB-KW"/>
</dbReference>
<dbReference type="PANTHER" id="PTHR43085">
    <property type="entry name" value="HEXOKINASE FAMILY MEMBER"/>
    <property type="match status" value="1"/>
</dbReference>
<dbReference type="GO" id="GO:0005524">
    <property type="term" value="F:ATP binding"/>
    <property type="evidence" value="ECO:0007669"/>
    <property type="project" value="UniProtKB-KW"/>
</dbReference>
<evidence type="ECO:0000259" key="6">
    <source>
        <dbReference type="Pfam" id="PF00294"/>
    </source>
</evidence>
<evidence type="ECO:0000313" key="8">
    <source>
        <dbReference type="Proteomes" id="UP000244893"/>
    </source>
</evidence>
<dbReference type="Pfam" id="PF00294">
    <property type="entry name" value="PfkB"/>
    <property type="match status" value="1"/>
</dbReference>
<name>A0A2V1HUA6_9MICO</name>
<keyword evidence="2" id="KW-0808">Transferase</keyword>
<keyword evidence="5" id="KW-0067">ATP-binding</keyword>
<comment type="caution">
    <text evidence="7">The sequence shown here is derived from an EMBL/GenBank/DDBJ whole genome shotgun (WGS) entry which is preliminary data.</text>
</comment>
<evidence type="ECO:0000256" key="3">
    <source>
        <dbReference type="ARBA" id="ARBA00022741"/>
    </source>
</evidence>
<dbReference type="EMBL" id="QEOP01000002">
    <property type="protein sequence ID" value="PVZ93877.1"/>
    <property type="molecule type" value="Genomic_DNA"/>
</dbReference>
<protein>
    <submittedName>
        <fullName evidence="7">Carbohydrate kinase</fullName>
    </submittedName>
</protein>
<reference evidence="7 8" key="1">
    <citation type="submission" date="2018-05" db="EMBL/GenBank/DDBJ databases">
        <title>Amnibacterium sp. M8JJ-5, whole genome shotgun sequence.</title>
        <authorList>
            <person name="Tuo L."/>
        </authorList>
    </citation>
    <scope>NUCLEOTIDE SEQUENCE [LARGE SCALE GENOMIC DNA]</scope>
    <source>
        <strain evidence="7 8">M8JJ-5</strain>
    </source>
</reference>
<dbReference type="RefSeq" id="WP_116756391.1">
    <property type="nucleotide sequence ID" value="NZ_JBHUEX010000001.1"/>
</dbReference>
<sequence>MTDVLVIGEALVDIVVSARGIEEHPGGSPANVALGLGRFGAEVTLLTAIAPDERGRAIAVHLEQSGVVILPESYSADRTSSAIATISADDGSADYTFDVLWDPSRTVLDIAPRIVHTGSIAAFLQPGADTVRAHVRELDADEVTFDPNIRPALIGDRIGAVATFEETAALATAVKLSDEDAAWLYPDASADEVLDRILAIGPRLAVITRGADGAVLAIPDGRVEVAAVSVDVVDTIGAGDTYMASLIDSLLRWPSAELTLPVVELIGGRAARAAAITVSRAGADLPWRDALGGDE</sequence>
<dbReference type="PANTHER" id="PTHR43085:SF1">
    <property type="entry name" value="PSEUDOURIDINE KINASE-RELATED"/>
    <property type="match status" value="1"/>
</dbReference>
<dbReference type="InterPro" id="IPR011611">
    <property type="entry name" value="PfkB_dom"/>
</dbReference>